<sequence length="135" mass="14850">MASARDPRVQSSLLLSLLGELPVTKGRVEIKGKVAYSSQEPWLFAGSLRENILFGRPYDAGRYHSVVQVSSLEKDLEILPYGDKTMVGERGVSLSGGQKARVNLARALYQDADIYLLDDPLSAVDANVSKHIFEK</sequence>
<dbReference type="InterPro" id="IPR003439">
    <property type="entry name" value="ABC_transporter-like_ATP-bd"/>
</dbReference>
<dbReference type="PANTHER" id="PTHR24223">
    <property type="entry name" value="ATP-BINDING CASSETTE SUB-FAMILY C"/>
    <property type="match status" value="1"/>
</dbReference>
<dbReference type="InterPro" id="IPR050173">
    <property type="entry name" value="ABC_transporter_C-like"/>
</dbReference>
<evidence type="ECO:0000313" key="5">
    <source>
        <dbReference type="Proteomes" id="UP001235939"/>
    </source>
</evidence>
<dbReference type="SUPFAM" id="SSF52540">
    <property type="entry name" value="P-loop containing nucleoside triphosphate hydrolases"/>
    <property type="match status" value="1"/>
</dbReference>
<keyword evidence="5" id="KW-1185">Reference proteome</keyword>
<evidence type="ECO:0000259" key="3">
    <source>
        <dbReference type="Pfam" id="PF00005"/>
    </source>
</evidence>
<dbReference type="Gene3D" id="3.40.50.300">
    <property type="entry name" value="P-loop containing nucleotide triphosphate hydrolases"/>
    <property type="match status" value="1"/>
</dbReference>
<accession>A0ABY6JZS5</accession>
<organism evidence="4 5">
    <name type="scientific">Cordylochernes scorpioides</name>
    <dbReference type="NCBI Taxonomy" id="51811"/>
    <lineage>
        <taxon>Eukaryota</taxon>
        <taxon>Metazoa</taxon>
        <taxon>Ecdysozoa</taxon>
        <taxon>Arthropoda</taxon>
        <taxon>Chelicerata</taxon>
        <taxon>Arachnida</taxon>
        <taxon>Pseudoscorpiones</taxon>
        <taxon>Cheliferoidea</taxon>
        <taxon>Chernetidae</taxon>
        <taxon>Cordylochernes</taxon>
    </lineage>
</organism>
<proteinExistence type="predicted"/>
<keyword evidence="1" id="KW-0547">Nucleotide-binding</keyword>
<dbReference type="Pfam" id="PF00005">
    <property type="entry name" value="ABC_tran"/>
    <property type="match status" value="1"/>
</dbReference>
<gene>
    <name evidence="4" type="ORF">LAZ67_1008145</name>
</gene>
<evidence type="ECO:0000313" key="4">
    <source>
        <dbReference type="EMBL" id="UYV62187.1"/>
    </source>
</evidence>
<evidence type="ECO:0000256" key="1">
    <source>
        <dbReference type="ARBA" id="ARBA00022741"/>
    </source>
</evidence>
<protein>
    <submittedName>
        <fullName evidence="4">ABCC4</fullName>
    </submittedName>
</protein>
<evidence type="ECO:0000256" key="2">
    <source>
        <dbReference type="ARBA" id="ARBA00022840"/>
    </source>
</evidence>
<feature type="domain" description="ABC transporter" evidence="3">
    <location>
        <begin position="11"/>
        <end position="121"/>
    </location>
</feature>
<dbReference type="InterPro" id="IPR027417">
    <property type="entry name" value="P-loop_NTPase"/>
</dbReference>
<keyword evidence="2" id="KW-0067">ATP-binding</keyword>
<reference evidence="4 5" key="1">
    <citation type="submission" date="2022-01" db="EMBL/GenBank/DDBJ databases">
        <title>A chromosomal length assembly of Cordylochernes scorpioides.</title>
        <authorList>
            <person name="Zeh D."/>
            <person name="Zeh J."/>
        </authorList>
    </citation>
    <scope>NUCLEOTIDE SEQUENCE [LARGE SCALE GENOMIC DNA]</scope>
    <source>
        <strain evidence="4">IN4F17</strain>
        <tissue evidence="4">Whole Body</tissue>
    </source>
</reference>
<dbReference type="EMBL" id="CP092863">
    <property type="protein sequence ID" value="UYV62187.1"/>
    <property type="molecule type" value="Genomic_DNA"/>
</dbReference>
<name>A0ABY6JZS5_9ARAC</name>
<dbReference type="Proteomes" id="UP001235939">
    <property type="component" value="Chromosome 01"/>
</dbReference>